<feature type="non-terminal residue" evidence="2">
    <location>
        <position position="1"/>
    </location>
</feature>
<organism evidence="2">
    <name type="scientific">marine metagenome</name>
    <dbReference type="NCBI Taxonomy" id="408172"/>
    <lineage>
        <taxon>unclassified sequences</taxon>
        <taxon>metagenomes</taxon>
        <taxon>ecological metagenomes</taxon>
    </lineage>
</organism>
<keyword evidence="1" id="KW-0812">Transmembrane</keyword>
<proteinExistence type="predicted"/>
<keyword evidence="1" id="KW-1133">Transmembrane helix</keyword>
<name>A0A382HDT4_9ZZZZ</name>
<sequence length="150" mass="16801">VICLWLLIEGRKSPKFLIWFIPLLLILVASTYETYTSILGFPRITTPKKGLYLKHYIDEPNWIYLWILGKGNIPMSYQIVYSREKHNSLEGVKGKSDEGKFMVLGEAVSDVDGGDGADEDGDTGGGFTIGGDISFYQWDFEAGMPPKDID</sequence>
<evidence type="ECO:0000313" key="2">
    <source>
        <dbReference type="EMBL" id="SVB84641.1"/>
    </source>
</evidence>
<reference evidence="2" key="1">
    <citation type="submission" date="2018-05" db="EMBL/GenBank/DDBJ databases">
        <authorList>
            <person name="Lanie J.A."/>
            <person name="Ng W.-L."/>
            <person name="Kazmierczak K.M."/>
            <person name="Andrzejewski T.M."/>
            <person name="Davidsen T.M."/>
            <person name="Wayne K.J."/>
            <person name="Tettelin H."/>
            <person name="Glass J.I."/>
            <person name="Rusch D."/>
            <person name="Podicherti R."/>
            <person name="Tsui H.-C.T."/>
            <person name="Winkler M.E."/>
        </authorList>
    </citation>
    <scope>NUCLEOTIDE SEQUENCE</scope>
</reference>
<evidence type="ECO:0000256" key="1">
    <source>
        <dbReference type="SAM" id="Phobius"/>
    </source>
</evidence>
<gene>
    <name evidence="2" type="ORF">METZ01_LOCUS237495</name>
</gene>
<dbReference type="EMBL" id="UINC01060287">
    <property type="protein sequence ID" value="SVB84641.1"/>
    <property type="molecule type" value="Genomic_DNA"/>
</dbReference>
<keyword evidence="1" id="KW-0472">Membrane</keyword>
<accession>A0A382HDT4</accession>
<protein>
    <submittedName>
        <fullName evidence="2">Uncharacterized protein</fullName>
    </submittedName>
</protein>
<feature type="transmembrane region" description="Helical" evidence="1">
    <location>
        <begin position="16"/>
        <end position="35"/>
    </location>
</feature>
<dbReference type="AlphaFoldDB" id="A0A382HDT4"/>